<gene>
    <name evidence="2" type="ORF">DRE_04373</name>
</gene>
<reference evidence="2 3" key="1">
    <citation type="submission" date="2013-05" db="EMBL/GenBank/DDBJ databases">
        <title>Drechslerella stenobrocha genome reveals carnivorous origination and mechanical trapping mechanism of predatory fungi.</title>
        <authorList>
            <person name="Liu X."/>
            <person name="Zhang W."/>
            <person name="Liu K."/>
        </authorList>
    </citation>
    <scope>NUCLEOTIDE SEQUENCE [LARGE SCALE GENOMIC DNA]</scope>
    <source>
        <strain evidence="2 3">248</strain>
    </source>
</reference>
<proteinExistence type="predicted"/>
<evidence type="ECO:0000256" key="1">
    <source>
        <dbReference type="SAM" id="MobiDB-lite"/>
    </source>
</evidence>
<protein>
    <recommendedName>
        <fullName evidence="4">F-box domain-containing protein</fullName>
    </recommendedName>
</protein>
<keyword evidence="3" id="KW-1185">Reference proteome</keyword>
<evidence type="ECO:0008006" key="4">
    <source>
        <dbReference type="Google" id="ProtNLM"/>
    </source>
</evidence>
<evidence type="ECO:0000313" key="3">
    <source>
        <dbReference type="Proteomes" id="UP000024837"/>
    </source>
</evidence>
<dbReference type="HOGENOM" id="CLU_533176_0_0_1"/>
<dbReference type="OrthoDB" id="5295969at2759"/>
<evidence type="ECO:0000313" key="2">
    <source>
        <dbReference type="EMBL" id="EWC46430.1"/>
    </source>
</evidence>
<sequence>MQSPLNPRELKDLLEDVFEESIAQAYTTAFLTQPGFTDRIDFTPAELMVVDPHAMDDYWQKQQALVRQHYNFEVHYEPPVSRERPPWHGPIRQPKKPTRSVVWWSKDAKDTLSSPVGSSSQEDEEDDENRNGRFLLRVFSQPDPIARSVASYLNVADINSLVYTCREFRRALSGLGVWSWMLTTLNFGDEAKGATDAFNGLRRLMNRRQFWDNFSIQTILSRFNISRILVRANLDNTGINAAGIKWLLNTFPRLVRLSIRYCERIVLQDFQRVLEEYAGKDNFSRVRLKDTFIDYWATPEIYKIVYMTIVDQGSLAEIAHVANCIRHIDRLIRSNVFLCHRNHGETGVYYKDLAQYRTVQESTYSQPSTFYPCELKDVTCSVCKTTFTRRLCSICWASQICSHCNEFRCVNCEPAFYNTQTHTGDIIPATLALLKTSQPCCSEIRGFFHTKHYFHTTCWVEAQRENSCAGCGKYICWQLPSLACQRCLRRQCPSTAGYIQQKCQHCKIDNSYEKECRAIPPPKKSSSVFGVSDC</sequence>
<dbReference type="AlphaFoldDB" id="W7IBE7"/>
<name>W7IBE7_9PEZI</name>
<feature type="region of interest" description="Disordered" evidence="1">
    <location>
        <begin position="79"/>
        <end position="100"/>
    </location>
</feature>
<organism evidence="2 3">
    <name type="scientific">Drechslerella stenobrocha 248</name>
    <dbReference type="NCBI Taxonomy" id="1043628"/>
    <lineage>
        <taxon>Eukaryota</taxon>
        <taxon>Fungi</taxon>
        <taxon>Dikarya</taxon>
        <taxon>Ascomycota</taxon>
        <taxon>Pezizomycotina</taxon>
        <taxon>Orbiliomycetes</taxon>
        <taxon>Orbiliales</taxon>
        <taxon>Orbiliaceae</taxon>
        <taxon>Drechslerella</taxon>
    </lineage>
</organism>
<accession>W7IBE7</accession>
<dbReference type="Proteomes" id="UP000024837">
    <property type="component" value="Unassembled WGS sequence"/>
</dbReference>
<feature type="region of interest" description="Disordered" evidence="1">
    <location>
        <begin position="110"/>
        <end position="129"/>
    </location>
</feature>
<dbReference type="EMBL" id="KI966418">
    <property type="protein sequence ID" value="EWC46430.1"/>
    <property type="molecule type" value="Genomic_DNA"/>
</dbReference>
<feature type="compositionally biased region" description="Polar residues" evidence="1">
    <location>
        <begin position="111"/>
        <end position="120"/>
    </location>
</feature>